<accession>A0AA39R2H0</accession>
<dbReference type="EMBL" id="JAFEKC020000009">
    <property type="protein sequence ID" value="KAK0512619.1"/>
    <property type="molecule type" value="Genomic_DNA"/>
</dbReference>
<evidence type="ECO:0000313" key="2">
    <source>
        <dbReference type="EMBL" id="KAK0512619.1"/>
    </source>
</evidence>
<dbReference type="Proteomes" id="UP001166286">
    <property type="component" value="Unassembled WGS sequence"/>
</dbReference>
<reference evidence="2" key="1">
    <citation type="submission" date="2023-03" db="EMBL/GenBank/DDBJ databases">
        <title>Complete genome of Cladonia borealis.</title>
        <authorList>
            <person name="Park H."/>
        </authorList>
    </citation>
    <scope>NUCLEOTIDE SEQUENCE</scope>
    <source>
        <strain evidence="2">ANT050790</strain>
    </source>
</reference>
<protein>
    <recommendedName>
        <fullName evidence="4">Peptidase M14 carboxypeptidase A domain-containing protein</fullName>
    </recommendedName>
</protein>
<organism evidence="2 3">
    <name type="scientific">Cladonia borealis</name>
    <dbReference type="NCBI Taxonomy" id="184061"/>
    <lineage>
        <taxon>Eukaryota</taxon>
        <taxon>Fungi</taxon>
        <taxon>Dikarya</taxon>
        <taxon>Ascomycota</taxon>
        <taxon>Pezizomycotina</taxon>
        <taxon>Lecanoromycetes</taxon>
        <taxon>OSLEUM clade</taxon>
        <taxon>Lecanoromycetidae</taxon>
        <taxon>Lecanorales</taxon>
        <taxon>Lecanorineae</taxon>
        <taxon>Cladoniaceae</taxon>
        <taxon>Cladonia</taxon>
    </lineage>
</organism>
<keyword evidence="1" id="KW-0732">Signal</keyword>
<dbReference type="AlphaFoldDB" id="A0AA39R2H0"/>
<keyword evidence="3" id="KW-1185">Reference proteome</keyword>
<sequence>MKRHTCIFTPVLQLTLCALLSSAAALPTLISLVDNPPLQTASATPTSTGLVPLGTAVPFRYLNIVLVFTNFGKGIPRNEVVDTLAGADRIATDYLDTEPEEAIPQNRFEYRLPQGNVLLVIGGPVEKEITWRQLYRVLQALIRFMTLLKPPSGPHYQELNFDIQISDGGGTLGSGVIWYFPDPEDVQNGTITTPVLAVPNGSLLQERTISNAVLAASGSSLLAFNESSNLTLALGSGDDVLYPITGTSMTLEFYYFGLGLPRALVTANLEGALAKAREYSQGPFENYTIKNNRFYLLTGGATYRIASTVYPLNGHQITWLELFHVLDGLRQFVFGINEENTHFQMLGYRILDNIQGKIGVGTLAYYDPGPPPAIDRRAIPDGEGSPGSVLTQIAKPTNQTFLSVIEDHIPDRIPWRIPETDLTLTFTVAGREVPVVELLALLAATQLRIAANVTATPDGPIGNFRYQNGPGTLVISFLTYKRMIITWLNLHRILVGLGQFCAEEGHSRAWGFQISTTIQGTVGFGVVAPDPDQTPIQRRASGRGFLSRSDSTSLSPEKMTAIQRRNPIYPVPGTPITLDFAYIGSTAISPIDLTAALTSALHKIEPHLMHESAQAIPESQWAYRDWTTRVSFGIKVHPGRTLSWQQLNWIIIGVLQWMTGPGINDCKILAFDVEIMGQEGYVGIGSVIQHRIPDAVVKSRDPASLFDISPLDMGNVGKRNLVSRNSLERRAAESPNPAEEGIVPQSDFTSRWFSQIATHSISWSELDETLRGLQSFVTRKPTQMLFRQSLLSKRDIDMAEWSTAQGQLGHTAYLPETLAARSVLPSNGTNLIDLDPFPIPGTDIILRITLLSRAIPASRLTDIFFHARLAIETTTQRFPHVYYDRAVFRQEVKYLNFECIAIEVHIERGEHLTWLELNQTINGLQNILNGAFRQTVVFTIEINQESVASGMLYYFPPQPTSTLESRSLSRSVLSPTGTNLTAPIPYPIPNTDITLRITVLSRAIPASRLTDIFYHARLALLPTARRHPNEDYDKDVFSTQIDYFDGPLIAIKVYPQLNQHLTWLQLYHSVNGLQLFLDGAEGGPSTVTFKVEVNGVYVAYGLLIYISPPPTSTFKTRSLPPSNAVLTDTIPYPLIGTPITLVFTSLLPTPIPIERLIEFFNLAFNEVGKDIADHRPGSSTRLNWIFRQTFAPRGEISITIRRVIGRSMTWVNLAEVLEGVWDFMEGKWRPTTSLQALAFNVEIVERGVVASGELSYYSGLSELEEVAGNSSISNSTSLS</sequence>
<evidence type="ECO:0000313" key="3">
    <source>
        <dbReference type="Proteomes" id="UP001166286"/>
    </source>
</evidence>
<comment type="caution">
    <text evidence="2">The sequence shown here is derived from an EMBL/GenBank/DDBJ whole genome shotgun (WGS) entry which is preliminary data.</text>
</comment>
<proteinExistence type="predicted"/>
<evidence type="ECO:0000256" key="1">
    <source>
        <dbReference type="SAM" id="SignalP"/>
    </source>
</evidence>
<name>A0AA39R2H0_9LECA</name>
<evidence type="ECO:0008006" key="4">
    <source>
        <dbReference type="Google" id="ProtNLM"/>
    </source>
</evidence>
<gene>
    <name evidence="2" type="ORF">JMJ35_004636</name>
</gene>
<feature type="signal peptide" evidence="1">
    <location>
        <begin position="1"/>
        <end position="25"/>
    </location>
</feature>
<feature type="chain" id="PRO_5041345206" description="Peptidase M14 carboxypeptidase A domain-containing protein" evidence="1">
    <location>
        <begin position="26"/>
        <end position="1279"/>
    </location>
</feature>